<dbReference type="EMBL" id="JBHTLP010000008">
    <property type="protein sequence ID" value="MFD1141951.1"/>
    <property type="molecule type" value="Genomic_DNA"/>
</dbReference>
<keyword evidence="2" id="KW-1185">Reference proteome</keyword>
<evidence type="ECO:0000313" key="2">
    <source>
        <dbReference type="Proteomes" id="UP001597116"/>
    </source>
</evidence>
<protein>
    <submittedName>
        <fullName evidence="1">Uncharacterized protein</fullName>
    </submittedName>
</protein>
<dbReference type="RefSeq" id="WP_265992457.1">
    <property type="nucleotide sequence ID" value="NZ_CP110973.1"/>
</dbReference>
<sequence length="84" mass="9808">MWLYFSALSSEGNLDCHSFCSSRLEHHLDVLNDFVATGYQLLCAWMQEDDGRRFDLPLEAFDGQPMSNQLKELQKEYQQILAVY</sequence>
<proteinExistence type="predicted"/>
<organism evidence="1 2">
    <name type="scientific">Larkinella insperata</name>
    <dbReference type="NCBI Taxonomy" id="332158"/>
    <lineage>
        <taxon>Bacteria</taxon>
        <taxon>Pseudomonadati</taxon>
        <taxon>Bacteroidota</taxon>
        <taxon>Cytophagia</taxon>
        <taxon>Cytophagales</taxon>
        <taxon>Spirosomataceae</taxon>
        <taxon>Larkinella</taxon>
    </lineage>
</organism>
<accession>A0ABW3QAK1</accession>
<evidence type="ECO:0000313" key="1">
    <source>
        <dbReference type="EMBL" id="MFD1141951.1"/>
    </source>
</evidence>
<name>A0ABW3QAK1_9BACT</name>
<reference evidence="2" key="1">
    <citation type="journal article" date="2019" name="Int. J. Syst. Evol. Microbiol.">
        <title>The Global Catalogue of Microorganisms (GCM) 10K type strain sequencing project: providing services to taxonomists for standard genome sequencing and annotation.</title>
        <authorList>
            <consortium name="The Broad Institute Genomics Platform"/>
            <consortium name="The Broad Institute Genome Sequencing Center for Infectious Disease"/>
            <person name="Wu L."/>
            <person name="Ma J."/>
        </authorList>
    </citation>
    <scope>NUCLEOTIDE SEQUENCE [LARGE SCALE GENOMIC DNA]</scope>
    <source>
        <strain evidence="2">CCUG 55608</strain>
    </source>
</reference>
<gene>
    <name evidence="1" type="ORF">ACFQ4C_12565</name>
</gene>
<dbReference type="Proteomes" id="UP001597116">
    <property type="component" value="Unassembled WGS sequence"/>
</dbReference>
<comment type="caution">
    <text evidence="1">The sequence shown here is derived from an EMBL/GenBank/DDBJ whole genome shotgun (WGS) entry which is preliminary data.</text>
</comment>